<comment type="caution">
    <text evidence="3">The sequence shown here is derived from an EMBL/GenBank/DDBJ whole genome shotgun (WGS) entry which is preliminary data.</text>
</comment>
<evidence type="ECO:0000313" key="3">
    <source>
        <dbReference type="EMBL" id="MYM39179.1"/>
    </source>
</evidence>
<gene>
    <name evidence="3" type="ORF">GTP27_07515</name>
</gene>
<evidence type="ECO:0000259" key="2">
    <source>
        <dbReference type="Pfam" id="PF13511"/>
    </source>
</evidence>
<dbReference type="Pfam" id="PF13511">
    <property type="entry name" value="DUF4124"/>
    <property type="match status" value="1"/>
</dbReference>
<dbReference type="EMBL" id="WWCM01000004">
    <property type="protein sequence ID" value="MYM39179.1"/>
    <property type="molecule type" value="Genomic_DNA"/>
</dbReference>
<feature type="region of interest" description="Disordered" evidence="1">
    <location>
        <begin position="21"/>
        <end position="101"/>
    </location>
</feature>
<evidence type="ECO:0000313" key="4">
    <source>
        <dbReference type="Proteomes" id="UP000478090"/>
    </source>
</evidence>
<accession>A0ABW9VHT2</accession>
<proteinExistence type="predicted"/>
<reference evidence="3 4" key="1">
    <citation type="submission" date="2019-12" db="EMBL/GenBank/DDBJ databases">
        <title>Novel species isolated from a subtropical stream in China.</title>
        <authorList>
            <person name="Lu H."/>
        </authorList>
    </citation>
    <scope>NUCLEOTIDE SEQUENCE [LARGE SCALE GENOMIC DNA]</scope>
    <source>
        <strain evidence="3 4">CY13W</strain>
    </source>
</reference>
<dbReference type="Proteomes" id="UP000478090">
    <property type="component" value="Unassembled WGS sequence"/>
</dbReference>
<protein>
    <submittedName>
        <fullName evidence="3">DUF4124 domain-containing protein</fullName>
    </submittedName>
</protein>
<feature type="domain" description="DUF4124" evidence="2">
    <location>
        <begin position="2"/>
        <end position="51"/>
    </location>
</feature>
<feature type="compositionally biased region" description="Basic and acidic residues" evidence="1">
    <location>
        <begin position="69"/>
        <end position="78"/>
    </location>
</feature>
<dbReference type="InterPro" id="IPR025392">
    <property type="entry name" value="DUF4124"/>
</dbReference>
<sequence>MLLFVSAAHAQYLWIDEKGVKQLSDRPPPPSVPDKRILKAPGKASFNPDAAPMEEPAAPARSGPTLAERNADYNRRQSEAAQAAGKAADEARQRAETAANCDITKKNQQAISDGIRIANYDKNGERYFLSDAEKAEQEKNNRKVLAGCK</sequence>
<keyword evidence="4" id="KW-1185">Reference proteome</keyword>
<evidence type="ECO:0000256" key="1">
    <source>
        <dbReference type="SAM" id="MobiDB-lite"/>
    </source>
</evidence>
<organism evidence="3 4">
    <name type="scientific">Duganella qianjiadongensis</name>
    <dbReference type="NCBI Taxonomy" id="2692176"/>
    <lineage>
        <taxon>Bacteria</taxon>
        <taxon>Pseudomonadati</taxon>
        <taxon>Pseudomonadota</taxon>
        <taxon>Betaproteobacteria</taxon>
        <taxon>Burkholderiales</taxon>
        <taxon>Oxalobacteraceae</taxon>
        <taxon>Telluria group</taxon>
        <taxon>Duganella</taxon>
    </lineage>
</organism>
<name>A0ABW9VHT2_9BURK</name>
<feature type="compositionally biased region" description="Low complexity" evidence="1">
    <location>
        <begin position="48"/>
        <end position="60"/>
    </location>
</feature>